<evidence type="ECO:0000256" key="1">
    <source>
        <dbReference type="SAM" id="MobiDB-lite"/>
    </source>
</evidence>
<sequence>MMEIKNPENPKDYLSTRQSARQLQVSLGTVQKMVETGELLAWKTRGGHRRILCSSLEKLLKRRRMGIRERSAEQFLVLAVLKQPEQAENFKKLTDAWKSAPEIYLCTDTLEALMQAVSLSPDIIYIDPKLPPVEQVHLLHYLNKHVHTQNIPVLVESEFIKKNPQVQKMPSNKGKDAKTEKNPNLPRKMIINPMIKSYKSQDLLLEDGSVNESYAEKMEQIIFECLAKKYEGA</sequence>
<dbReference type="AlphaFoldDB" id="A0A212U1T3"/>
<protein>
    <submittedName>
        <fullName evidence="3">DNA binding domain-containing protein, excisionase family</fullName>
    </submittedName>
</protein>
<dbReference type="InterPro" id="IPR041657">
    <property type="entry name" value="HTH_17"/>
</dbReference>
<evidence type="ECO:0000313" key="3">
    <source>
        <dbReference type="EMBL" id="SNC72084.1"/>
    </source>
</evidence>
<dbReference type="SUPFAM" id="SSF46955">
    <property type="entry name" value="Putative DNA-binding domain"/>
    <property type="match status" value="1"/>
</dbReference>
<dbReference type="InterPro" id="IPR009061">
    <property type="entry name" value="DNA-bd_dom_put_sf"/>
</dbReference>
<dbReference type="Proteomes" id="UP000197215">
    <property type="component" value="Unassembled WGS sequence"/>
</dbReference>
<evidence type="ECO:0000313" key="4">
    <source>
        <dbReference type="Proteomes" id="UP000197215"/>
    </source>
</evidence>
<evidence type="ECO:0000259" key="2">
    <source>
        <dbReference type="Pfam" id="PF12728"/>
    </source>
</evidence>
<feature type="domain" description="Helix-turn-helix" evidence="2">
    <location>
        <begin position="13"/>
        <end position="64"/>
    </location>
</feature>
<dbReference type="NCBIfam" id="TIGR01764">
    <property type="entry name" value="excise"/>
    <property type="match status" value="1"/>
</dbReference>
<dbReference type="EMBL" id="FYEX01000002">
    <property type="protein sequence ID" value="SNC72084.1"/>
    <property type="molecule type" value="Genomic_DNA"/>
</dbReference>
<dbReference type="Pfam" id="PF12728">
    <property type="entry name" value="HTH_17"/>
    <property type="match status" value="1"/>
</dbReference>
<dbReference type="InterPro" id="IPR010093">
    <property type="entry name" value="SinI_DNA-bd"/>
</dbReference>
<keyword evidence="4" id="KW-1185">Reference proteome</keyword>
<reference evidence="3 4" key="1">
    <citation type="submission" date="2017-06" db="EMBL/GenBank/DDBJ databases">
        <authorList>
            <person name="Kim H.J."/>
            <person name="Triplett B.A."/>
        </authorList>
    </citation>
    <scope>NUCLEOTIDE SEQUENCE [LARGE SCALE GENOMIC DNA]</scope>
    <source>
        <strain evidence="3 4">MWH-VicM1</strain>
    </source>
</reference>
<proteinExistence type="predicted"/>
<dbReference type="GO" id="GO:0003677">
    <property type="term" value="F:DNA binding"/>
    <property type="evidence" value="ECO:0007669"/>
    <property type="project" value="InterPro"/>
</dbReference>
<accession>A0A212U1T3</accession>
<dbReference type="InterPro" id="IPR011006">
    <property type="entry name" value="CheY-like_superfamily"/>
</dbReference>
<name>A0A212U1T3_9BURK</name>
<feature type="region of interest" description="Disordered" evidence="1">
    <location>
        <begin position="165"/>
        <end position="184"/>
    </location>
</feature>
<dbReference type="Gene3D" id="1.10.1660.10">
    <property type="match status" value="1"/>
</dbReference>
<gene>
    <name evidence="3" type="ORF">SAMN06295916_1479</name>
</gene>
<organism evidence="3 4">
    <name type="scientific">Polynucleobacter victoriensis</name>
    <dbReference type="NCBI Taxonomy" id="2049319"/>
    <lineage>
        <taxon>Bacteria</taxon>
        <taxon>Pseudomonadati</taxon>
        <taxon>Pseudomonadota</taxon>
        <taxon>Betaproteobacteria</taxon>
        <taxon>Burkholderiales</taxon>
        <taxon>Burkholderiaceae</taxon>
        <taxon>Polynucleobacter</taxon>
    </lineage>
</organism>
<dbReference type="SUPFAM" id="SSF52172">
    <property type="entry name" value="CheY-like"/>
    <property type="match status" value="1"/>
</dbReference>